<keyword evidence="4" id="KW-0067">ATP-binding</keyword>
<dbReference type="GO" id="GO:0005524">
    <property type="term" value="F:ATP binding"/>
    <property type="evidence" value="ECO:0007669"/>
    <property type="project" value="UniProtKB-KW"/>
</dbReference>
<name>A0A0R1R7P6_9LACO</name>
<dbReference type="Gene3D" id="3.40.50.300">
    <property type="entry name" value="P-loop containing nucleotide triphosphate hydrolases"/>
    <property type="match status" value="1"/>
</dbReference>
<dbReference type="SUPFAM" id="SSF52540">
    <property type="entry name" value="P-loop containing nucleoside triphosphate hydrolases"/>
    <property type="match status" value="1"/>
</dbReference>
<keyword evidence="7" id="KW-1185">Reference proteome</keyword>
<comment type="similarity">
    <text evidence="1">Belongs to the ABC transporter superfamily.</text>
</comment>
<dbReference type="PROSITE" id="PS50893">
    <property type="entry name" value="ABC_TRANSPORTER_2"/>
    <property type="match status" value="1"/>
</dbReference>
<dbReference type="PATRIC" id="fig|1114972.6.peg.1873"/>
<dbReference type="InterPro" id="IPR003439">
    <property type="entry name" value="ABC_transporter-like_ATP-bd"/>
</dbReference>
<dbReference type="Proteomes" id="UP000051999">
    <property type="component" value="Unassembled WGS sequence"/>
</dbReference>
<dbReference type="GO" id="GO:0016887">
    <property type="term" value="F:ATP hydrolysis activity"/>
    <property type="evidence" value="ECO:0007669"/>
    <property type="project" value="InterPro"/>
</dbReference>
<gene>
    <name evidence="6" type="ORF">FD35_GL001836</name>
</gene>
<dbReference type="STRING" id="1114972.FD35_GL001836"/>
<feature type="domain" description="ABC transporter" evidence="5">
    <location>
        <begin position="6"/>
        <end position="240"/>
    </location>
</feature>
<protein>
    <recommendedName>
        <fullName evidence="5">ABC transporter domain-containing protein</fullName>
    </recommendedName>
</protein>
<evidence type="ECO:0000256" key="1">
    <source>
        <dbReference type="ARBA" id="ARBA00005417"/>
    </source>
</evidence>
<dbReference type="CDD" id="cd03230">
    <property type="entry name" value="ABC_DR_subfamily_A"/>
    <property type="match status" value="1"/>
</dbReference>
<evidence type="ECO:0000313" key="7">
    <source>
        <dbReference type="Proteomes" id="UP000051999"/>
    </source>
</evidence>
<evidence type="ECO:0000256" key="4">
    <source>
        <dbReference type="ARBA" id="ARBA00022840"/>
    </source>
</evidence>
<keyword evidence="3" id="KW-0547">Nucleotide-binding</keyword>
<dbReference type="InterPro" id="IPR027417">
    <property type="entry name" value="P-loop_NTPase"/>
</dbReference>
<dbReference type="Pfam" id="PF00005">
    <property type="entry name" value="ABC_tran"/>
    <property type="match status" value="1"/>
</dbReference>
<accession>A0A0R1R7P6</accession>
<sequence>MTGMGIQLDQVRKDYGRTEVLHGVSFSLPLDTGNVFGLIGPNGAGKSTLMRLISGITTINGGQLRLDNQDDSHYEKWAQRNSLYIPAGDRGLRNKLTPLENLRYFSAIRCVPIRDTQARMLANAKLFDAESLMNKEFDQMSTGQKKKATLLVAISFDTPMLLLDEPSNGLDMSAQVDLMKLVDSVAKKSQHTIILSSHDPVLMSEVTTQYIFVNEGTVIKTVNHSLSEAELRQMYEQLYQKAVIR</sequence>
<dbReference type="InterPro" id="IPR050763">
    <property type="entry name" value="ABC_transporter_ATP-binding"/>
</dbReference>
<dbReference type="AlphaFoldDB" id="A0A0R1R7P6"/>
<organism evidence="6 7">
    <name type="scientific">Furfurilactobacillus rossiae DSM 15814</name>
    <dbReference type="NCBI Taxonomy" id="1114972"/>
    <lineage>
        <taxon>Bacteria</taxon>
        <taxon>Bacillati</taxon>
        <taxon>Bacillota</taxon>
        <taxon>Bacilli</taxon>
        <taxon>Lactobacillales</taxon>
        <taxon>Lactobacillaceae</taxon>
        <taxon>Furfurilactobacillus</taxon>
    </lineage>
</organism>
<proteinExistence type="inferred from homology"/>
<evidence type="ECO:0000313" key="6">
    <source>
        <dbReference type="EMBL" id="KRL52745.1"/>
    </source>
</evidence>
<dbReference type="PANTHER" id="PTHR42711">
    <property type="entry name" value="ABC TRANSPORTER ATP-BINDING PROTEIN"/>
    <property type="match status" value="1"/>
</dbReference>
<dbReference type="SMART" id="SM00382">
    <property type="entry name" value="AAA"/>
    <property type="match status" value="1"/>
</dbReference>
<evidence type="ECO:0000259" key="5">
    <source>
        <dbReference type="PROSITE" id="PS50893"/>
    </source>
</evidence>
<evidence type="ECO:0000256" key="2">
    <source>
        <dbReference type="ARBA" id="ARBA00022448"/>
    </source>
</evidence>
<reference evidence="6 7" key="1">
    <citation type="journal article" date="2015" name="Genome Announc.">
        <title>Expanding the biotechnology potential of lactobacilli through comparative genomics of 213 strains and associated genera.</title>
        <authorList>
            <person name="Sun Z."/>
            <person name="Harris H.M."/>
            <person name="McCann A."/>
            <person name="Guo C."/>
            <person name="Argimon S."/>
            <person name="Zhang W."/>
            <person name="Yang X."/>
            <person name="Jeffery I.B."/>
            <person name="Cooney J.C."/>
            <person name="Kagawa T.F."/>
            <person name="Liu W."/>
            <person name="Song Y."/>
            <person name="Salvetti E."/>
            <person name="Wrobel A."/>
            <person name="Rasinkangas P."/>
            <person name="Parkhill J."/>
            <person name="Rea M.C."/>
            <person name="O'Sullivan O."/>
            <person name="Ritari J."/>
            <person name="Douillard F.P."/>
            <person name="Paul Ross R."/>
            <person name="Yang R."/>
            <person name="Briner A.E."/>
            <person name="Felis G.E."/>
            <person name="de Vos W.M."/>
            <person name="Barrangou R."/>
            <person name="Klaenhammer T.R."/>
            <person name="Caufield P.W."/>
            <person name="Cui Y."/>
            <person name="Zhang H."/>
            <person name="O'Toole P.W."/>
        </authorList>
    </citation>
    <scope>NUCLEOTIDE SEQUENCE [LARGE SCALE GENOMIC DNA]</scope>
    <source>
        <strain evidence="6 7">DSM 15814</strain>
    </source>
</reference>
<dbReference type="EMBL" id="AZFF01000032">
    <property type="protein sequence ID" value="KRL52745.1"/>
    <property type="molecule type" value="Genomic_DNA"/>
</dbReference>
<keyword evidence="2" id="KW-0813">Transport</keyword>
<dbReference type="PANTHER" id="PTHR42711:SF5">
    <property type="entry name" value="ABC TRANSPORTER ATP-BINDING PROTEIN NATA"/>
    <property type="match status" value="1"/>
</dbReference>
<dbReference type="InterPro" id="IPR003593">
    <property type="entry name" value="AAA+_ATPase"/>
</dbReference>
<dbReference type="eggNOG" id="COG1131">
    <property type="taxonomic scope" value="Bacteria"/>
</dbReference>
<evidence type="ECO:0000256" key="3">
    <source>
        <dbReference type="ARBA" id="ARBA00022741"/>
    </source>
</evidence>
<comment type="caution">
    <text evidence="6">The sequence shown here is derived from an EMBL/GenBank/DDBJ whole genome shotgun (WGS) entry which is preliminary data.</text>
</comment>